<evidence type="ECO:0000256" key="2">
    <source>
        <dbReference type="ARBA" id="ARBA00023008"/>
    </source>
</evidence>
<dbReference type="Pfam" id="PF02630">
    <property type="entry name" value="SCO1-SenC"/>
    <property type="match status" value="1"/>
</dbReference>
<reference evidence="6 7" key="1">
    <citation type="submission" date="2018-05" db="EMBL/GenBank/DDBJ databases">
        <title>Acuticoccus sediminis sp. nov., isolated from deep-sea sediment of Indian Ocean.</title>
        <authorList>
            <person name="Liu X."/>
            <person name="Lai Q."/>
            <person name="Du Y."/>
            <person name="Sun F."/>
            <person name="Zhang X."/>
            <person name="Wang S."/>
            <person name="Shao Z."/>
        </authorList>
    </citation>
    <scope>NUCLEOTIDE SEQUENCE [LARGE SCALE GENOMIC DNA]</scope>
    <source>
        <strain evidence="6 7">PTG4-2</strain>
    </source>
</reference>
<dbReference type="PANTHER" id="PTHR12151">
    <property type="entry name" value="ELECTRON TRANSPORT PROTIN SCO1/SENC FAMILY MEMBER"/>
    <property type="match status" value="1"/>
</dbReference>
<dbReference type="Gene3D" id="3.40.30.10">
    <property type="entry name" value="Glutaredoxin"/>
    <property type="match status" value="1"/>
</dbReference>
<name>A0A8B2ND32_9HYPH</name>
<feature type="domain" description="Thioredoxin" evidence="5">
    <location>
        <begin position="39"/>
        <end position="207"/>
    </location>
</feature>
<dbReference type="CDD" id="cd02968">
    <property type="entry name" value="SCO"/>
    <property type="match status" value="1"/>
</dbReference>
<dbReference type="Proteomes" id="UP000249590">
    <property type="component" value="Unassembled WGS sequence"/>
</dbReference>
<evidence type="ECO:0000256" key="3">
    <source>
        <dbReference type="PIRSR" id="PIRSR603782-1"/>
    </source>
</evidence>
<dbReference type="AlphaFoldDB" id="A0A8B2ND32"/>
<feature type="binding site" evidence="3">
    <location>
        <position position="82"/>
    </location>
    <ligand>
        <name>Cu cation</name>
        <dbReference type="ChEBI" id="CHEBI:23378"/>
    </ligand>
</feature>
<feature type="disulfide bond" description="Redox-active" evidence="4">
    <location>
        <begin position="78"/>
        <end position="82"/>
    </location>
</feature>
<evidence type="ECO:0000259" key="5">
    <source>
        <dbReference type="PROSITE" id="PS51352"/>
    </source>
</evidence>
<dbReference type="PROSITE" id="PS51352">
    <property type="entry name" value="THIOREDOXIN_2"/>
    <property type="match status" value="1"/>
</dbReference>
<dbReference type="EMBL" id="QHHQ01000014">
    <property type="protein sequence ID" value="RAH96278.1"/>
    <property type="molecule type" value="Genomic_DNA"/>
</dbReference>
<gene>
    <name evidence="6" type="ORF">DLJ53_32775</name>
</gene>
<keyword evidence="3" id="KW-0479">Metal-binding</keyword>
<feature type="binding site" evidence="3">
    <location>
        <position position="168"/>
    </location>
    <ligand>
        <name>Cu cation</name>
        <dbReference type="ChEBI" id="CHEBI:23378"/>
    </ligand>
</feature>
<organism evidence="6 7">
    <name type="scientific">Acuticoccus sediminis</name>
    <dbReference type="NCBI Taxonomy" id="2184697"/>
    <lineage>
        <taxon>Bacteria</taxon>
        <taxon>Pseudomonadati</taxon>
        <taxon>Pseudomonadota</taxon>
        <taxon>Alphaproteobacteria</taxon>
        <taxon>Hyphomicrobiales</taxon>
        <taxon>Amorphaceae</taxon>
        <taxon>Acuticoccus</taxon>
    </lineage>
</organism>
<dbReference type="SUPFAM" id="SSF52833">
    <property type="entry name" value="Thioredoxin-like"/>
    <property type="match status" value="1"/>
</dbReference>
<evidence type="ECO:0000313" key="6">
    <source>
        <dbReference type="EMBL" id="RAH96278.1"/>
    </source>
</evidence>
<dbReference type="InterPro" id="IPR036249">
    <property type="entry name" value="Thioredoxin-like_sf"/>
</dbReference>
<comment type="caution">
    <text evidence="6">The sequence shown here is derived from an EMBL/GenBank/DDBJ whole genome shotgun (WGS) entry which is preliminary data.</text>
</comment>
<evidence type="ECO:0000313" key="7">
    <source>
        <dbReference type="Proteomes" id="UP000249590"/>
    </source>
</evidence>
<keyword evidence="7" id="KW-1185">Reference proteome</keyword>
<comment type="similarity">
    <text evidence="1">Belongs to the SCO1/2 family.</text>
</comment>
<dbReference type="GO" id="GO:0046872">
    <property type="term" value="F:metal ion binding"/>
    <property type="evidence" value="ECO:0007669"/>
    <property type="project" value="UniProtKB-KW"/>
</dbReference>
<sequence>MVPIERPLSRRTALGFGAKVLLAISLAGCDAQNWYGTDVSGSMPDLDFTLTRASDGQIVKQTDFRGEIVALFFGYTFCPDVCPMTLANLTALTQSLGENAGRLSILFVTVDPERDTLEQLVRYVENFTERATALRGTDDQLIKLTRRLRVTYKIADHVPGDANYEVSHGKSIYVFDAEGEARLIWPSFETADADIAAATRDIERLIADA</sequence>
<dbReference type="PANTHER" id="PTHR12151:SF25">
    <property type="entry name" value="LINALOOL DEHYDRATASE_ISOMERASE DOMAIN-CONTAINING PROTEIN"/>
    <property type="match status" value="1"/>
</dbReference>
<dbReference type="InterPro" id="IPR003782">
    <property type="entry name" value="SCO1/SenC"/>
</dbReference>
<keyword evidence="2 3" id="KW-0186">Copper</keyword>
<keyword evidence="4" id="KW-1015">Disulfide bond</keyword>
<proteinExistence type="inferred from homology"/>
<accession>A0A8B2ND32</accession>
<evidence type="ECO:0000256" key="1">
    <source>
        <dbReference type="ARBA" id="ARBA00010996"/>
    </source>
</evidence>
<dbReference type="InterPro" id="IPR013766">
    <property type="entry name" value="Thioredoxin_domain"/>
</dbReference>
<evidence type="ECO:0000256" key="4">
    <source>
        <dbReference type="PIRSR" id="PIRSR603782-2"/>
    </source>
</evidence>
<protein>
    <recommendedName>
        <fullName evidence="5">Thioredoxin domain-containing protein</fullName>
    </recommendedName>
</protein>
<feature type="binding site" evidence="3">
    <location>
        <position position="78"/>
    </location>
    <ligand>
        <name>Cu cation</name>
        <dbReference type="ChEBI" id="CHEBI:23378"/>
    </ligand>
</feature>